<dbReference type="InterPro" id="IPR040079">
    <property type="entry name" value="Glutathione_S-Trfase"/>
</dbReference>
<dbReference type="InterPro" id="IPR034334">
    <property type="entry name" value="PGES2"/>
</dbReference>
<evidence type="ECO:0000313" key="21">
    <source>
        <dbReference type="Proteomes" id="UP000007014"/>
    </source>
</evidence>
<evidence type="ECO:0000256" key="11">
    <source>
        <dbReference type="ARBA" id="ARBA00023098"/>
    </source>
</evidence>
<protein>
    <recommendedName>
        <fullName evidence="4">Prostaglandin E synthase 2</fullName>
        <ecNumber evidence="3">5.3.99.3</ecNumber>
    </recommendedName>
    <alternativeName>
        <fullName evidence="17">Microsomal prostaglandin E synthase 2</fullName>
    </alternativeName>
</protein>
<dbReference type="CDD" id="cd03197">
    <property type="entry name" value="GST_C_mPGES2"/>
    <property type="match status" value="1"/>
</dbReference>
<keyword evidence="10" id="KW-1133">Transmembrane helix</keyword>
<keyword evidence="7" id="KW-0643">Prostaglandin biosynthesis</keyword>
<dbReference type="PANTHER" id="PTHR12782:SF5">
    <property type="entry name" value="PROSTAGLANDIN E SYNTHASE 2"/>
    <property type="match status" value="1"/>
</dbReference>
<dbReference type="Gramene" id="CMM110CT">
    <property type="protein sequence ID" value="CMM110CT"/>
    <property type="gene ID" value="CMM110C"/>
</dbReference>
<dbReference type="Gene3D" id="3.40.30.10">
    <property type="entry name" value="Glutaredoxin"/>
    <property type="match status" value="1"/>
</dbReference>
<dbReference type="GeneID" id="16995130"/>
<keyword evidence="21" id="KW-1185">Reference proteome</keyword>
<dbReference type="KEGG" id="cme:CYME_CMM110C"/>
<evidence type="ECO:0000256" key="6">
    <source>
        <dbReference type="ARBA" id="ARBA00022516"/>
    </source>
</evidence>
<gene>
    <name evidence="20" type="ORF">CYME_CMM110C</name>
</gene>
<evidence type="ECO:0000256" key="13">
    <source>
        <dbReference type="ARBA" id="ARBA00023160"/>
    </source>
</evidence>
<dbReference type="PROSITE" id="PS51354">
    <property type="entry name" value="GLUTAREDOXIN_2"/>
    <property type="match status" value="1"/>
</dbReference>
<dbReference type="HOGENOM" id="CLU_011226_0_1_1"/>
<evidence type="ECO:0000256" key="15">
    <source>
        <dbReference type="ARBA" id="ARBA00023930"/>
    </source>
</evidence>
<dbReference type="UniPathway" id="UPA00662"/>
<dbReference type="OrthoDB" id="423541at2759"/>
<sequence length="347" mass="40047">MRLLLQRWSQTIRHGSRNALGIVRLRSFPGRLSGSESRSHWRPVTVWSTCAAVIAASLASVQRPEWRPWLCYAEASTSLESTHNFTAATEKVAPLSDAAEPATILWKQLPDSLAELRKADIVLYQYETCPFCNKLRAYLDYWRIPYKVVEVNPVGKKELKFSSYRKVPILVVNGTQLNDSAAIIKALARITDPDRPLNTQWFDWIDSWFVHTLPPNIYRTRHEALETFDYITEKEKFSPWQRFTIRYVGAAAMYFVSRRLKKKYHIVDERQALYDACRDWLQAVGWPERRFLGGARPCAADLAMFGVLRSIEGFTAFHELAANVPEIVQWYRIMKDQVGPSARIDSM</sequence>
<reference evidence="20 21" key="1">
    <citation type="journal article" date="2004" name="Nature">
        <title>Genome sequence of the ultrasmall unicellular red alga Cyanidioschyzon merolae 10D.</title>
        <authorList>
            <person name="Matsuzaki M."/>
            <person name="Misumi O."/>
            <person name="Shin-i T."/>
            <person name="Maruyama S."/>
            <person name="Takahara M."/>
            <person name="Miyagishima S."/>
            <person name="Mori T."/>
            <person name="Nishida K."/>
            <person name="Yagisawa F."/>
            <person name="Nishida K."/>
            <person name="Yoshida Y."/>
            <person name="Nishimura Y."/>
            <person name="Nakao S."/>
            <person name="Kobayashi T."/>
            <person name="Momoyama Y."/>
            <person name="Higashiyama T."/>
            <person name="Minoda A."/>
            <person name="Sano M."/>
            <person name="Nomoto H."/>
            <person name="Oishi K."/>
            <person name="Hayashi H."/>
            <person name="Ohta F."/>
            <person name="Nishizaka S."/>
            <person name="Haga S."/>
            <person name="Miura S."/>
            <person name="Morishita T."/>
            <person name="Kabeya Y."/>
            <person name="Terasawa K."/>
            <person name="Suzuki Y."/>
            <person name="Ishii Y."/>
            <person name="Asakawa S."/>
            <person name="Takano H."/>
            <person name="Ohta N."/>
            <person name="Kuroiwa H."/>
            <person name="Tanaka K."/>
            <person name="Shimizu N."/>
            <person name="Sugano S."/>
            <person name="Sato N."/>
            <person name="Nozaki H."/>
            <person name="Ogasawara N."/>
            <person name="Kohara Y."/>
            <person name="Kuroiwa T."/>
        </authorList>
    </citation>
    <scope>NUCLEOTIDE SEQUENCE [LARGE SCALE GENOMIC DNA]</scope>
    <source>
        <strain evidence="20 21">10D</strain>
    </source>
</reference>
<dbReference type="SFLD" id="SFLDG01182">
    <property type="entry name" value="Prostaglandin_E_synthase_like"/>
    <property type="match status" value="1"/>
</dbReference>
<keyword evidence="8" id="KW-0812">Transmembrane</keyword>
<dbReference type="EMBL" id="AP006495">
    <property type="protein sequence ID" value="BAM80980.1"/>
    <property type="molecule type" value="Genomic_DNA"/>
</dbReference>
<evidence type="ECO:0000256" key="18">
    <source>
        <dbReference type="ARBA" id="ARBA00037847"/>
    </source>
</evidence>
<evidence type="ECO:0000256" key="7">
    <source>
        <dbReference type="ARBA" id="ARBA00022585"/>
    </source>
</evidence>
<comment type="catalytic activity">
    <reaction evidence="16">
        <text>prostaglandin H2 = prostaglandin E2</text>
        <dbReference type="Rhea" id="RHEA:12893"/>
        <dbReference type="ChEBI" id="CHEBI:57405"/>
        <dbReference type="ChEBI" id="CHEBI:606564"/>
        <dbReference type="EC" id="5.3.99.3"/>
    </reaction>
    <physiologicalReaction direction="left-to-right" evidence="16">
        <dbReference type="Rhea" id="RHEA:12894"/>
    </physiologicalReaction>
</comment>
<keyword evidence="12" id="KW-0472">Membrane</keyword>
<evidence type="ECO:0000256" key="2">
    <source>
        <dbReference type="ARBA" id="ARBA00007409"/>
    </source>
</evidence>
<dbReference type="Gene3D" id="1.20.1050.10">
    <property type="match status" value="1"/>
</dbReference>
<dbReference type="OMA" id="MSCFRLA"/>
<keyword evidence="9" id="KW-0276">Fatty acid metabolism</keyword>
<evidence type="ECO:0000256" key="4">
    <source>
        <dbReference type="ARBA" id="ARBA00019474"/>
    </source>
</evidence>
<dbReference type="InterPro" id="IPR004045">
    <property type="entry name" value="Glutathione_S-Trfase_N"/>
</dbReference>
<accession>M1V5N5</accession>
<evidence type="ECO:0000256" key="17">
    <source>
        <dbReference type="ARBA" id="ARBA00031041"/>
    </source>
</evidence>
<name>M1V5N5_CYAM1</name>
<dbReference type="SUPFAM" id="SSF52833">
    <property type="entry name" value="Thioredoxin-like"/>
    <property type="match status" value="1"/>
</dbReference>
<dbReference type="AlphaFoldDB" id="M1V5N5"/>
<dbReference type="GO" id="GO:0005739">
    <property type="term" value="C:mitochondrion"/>
    <property type="evidence" value="ECO:0007669"/>
    <property type="project" value="TreeGrafter"/>
</dbReference>
<organism evidence="20 21">
    <name type="scientific">Cyanidioschyzon merolae (strain NIES-3377 / 10D)</name>
    <name type="common">Unicellular red alga</name>
    <dbReference type="NCBI Taxonomy" id="280699"/>
    <lineage>
        <taxon>Eukaryota</taxon>
        <taxon>Rhodophyta</taxon>
        <taxon>Bangiophyceae</taxon>
        <taxon>Cyanidiales</taxon>
        <taxon>Cyanidiaceae</taxon>
        <taxon>Cyanidioschyzon</taxon>
    </lineage>
</organism>
<evidence type="ECO:0000313" key="20">
    <source>
        <dbReference type="EMBL" id="BAM80980.1"/>
    </source>
</evidence>
<evidence type="ECO:0000256" key="9">
    <source>
        <dbReference type="ARBA" id="ARBA00022832"/>
    </source>
</evidence>
<dbReference type="PROSITE" id="PS50404">
    <property type="entry name" value="GST_NTER"/>
    <property type="match status" value="1"/>
</dbReference>
<dbReference type="PANTHER" id="PTHR12782">
    <property type="entry name" value="MICROSOMAL PROSTAGLANDIN E SYNTHASE-2"/>
    <property type="match status" value="1"/>
</dbReference>
<evidence type="ECO:0000256" key="5">
    <source>
        <dbReference type="ARBA" id="ARBA00022501"/>
    </source>
</evidence>
<dbReference type="SFLD" id="SFLDG01203">
    <property type="entry name" value="Prostaglandin_E_synthase_like1"/>
    <property type="match status" value="1"/>
</dbReference>
<dbReference type="InterPro" id="IPR034335">
    <property type="entry name" value="PGES2_C"/>
</dbReference>
<dbReference type="EC" id="5.3.99.3" evidence="3"/>
<dbReference type="eggNOG" id="KOG3029">
    <property type="taxonomic scope" value="Eukaryota"/>
</dbReference>
<comment type="catalytic activity">
    <reaction evidence="15">
        <text>prostaglandin H2 = (12S)-hydroxy-(5Z,8E,10E)-heptadecatrienoate + malonaldehyde</text>
        <dbReference type="Rhea" id="RHEA:48644"/>
        <dbReference type="ChEBI" id="CHEBI:57405"/>
        <dbReference type="ChEBI" id="CHEBI:90694"/>
        <dbReference type="ChEBI" id="CHEBI:566274"/>
    </reaction>
    <physiologicalReaction direction="left-to-right" evidence="15">
        <dbReference type="Rhea" id="RHEA:48645"/>
    </physiologicalReaction>
</comment>
<dbReference type="RefSeq" id="XP_005537016.1">
    <property type="nucleotide sequence ID" value="XM_005536959.1"/>
</dbReference>
<reference evidence="20 21" key="2">
    <citation type="journal article" date="2007" name="BMC Biol.">
        <title>A 100%-complete sequence reveals unusually simple genomic features in the hot-spring red alga Cyanidioschyzon merolae.</title>
        <authorList>
            <person name="Nozaki H."/>
            <person name="Takano H."/>
            <person name="Misumi O."/>
            <person name="Terasawa K."/>
            <person name="Matsuzaki M."/>
            <person name="Maruyama S."/>
            <person name="Nishida K."/>
            <person name="Yagisawa F."/>
            <person name="Yoshida Y."/>
            <person name="Fujiwara T."/>
            <person name="Takio S."/>
            <person name="Tamura K."/>
            <person name="Chung S.J."/>
            <person name="Nakamura S."/>
            <person name="Kuroiwa H."/>
            <person name="Tanaka K."/>
            <person name="Sato N."/>
            <person name="Kuroiwa T."/>
        </authorList>
    </citation>
    <scope>NUCLEOTIDE SEQUENCE [LARGE SCALE GENOMIC DNA]</scope>
    <source>
        <strain evidence="20 21">10D</strain>
    </source>
</reference>
<dbReference type="InterPro" id="IPR036249">
    <property type="entry name" value="Thioredoxin-like_sf"/>
</dbReference>
<comment type="similarity">
    <text evidence="2">Belongs to the GST superfamily.</text>
</comment>
<comment type="subcellular location">
    <subcellularLocation>
        <location evidence="18">Endomembrane system</location>
        <topology evidence="18">Single-pass membrane protein</topology>
    </subcellularLocation>
</comment>
<dbReference type="GO" id="GO:0001516">
    <property type="term" value="P:prostaglandin biosynthetic process"/>
    <property type="evidence" value="ECO:0007669"/>
    <property type="project" value="UniProtKB-UniPathway"/>
</dbReference>
<evidence type="ECO:0000256" key="14">
    <source>
        <dbReference type="ARBA" id="ARBA00023235"/>
    </source>
</evidence>
<feature type="domain" description="GST N-terminal" evidence="19">
    <location>
        <begin position="119"/>
        <end position="195"/>
    </location>
</feature>
<dbReference type="Pfam" id="PF13417">
    <property type="entry name" value="GST_N_3"/>
    <property type="match status" value="1"/>
</dbReference>
<dbReference type="InterPro" id="IPR036282">
    <property type="entry name" value="Glutathione-S-Trfase_C_sf"/>
</dbReference>
<keyword evidence="13" id="KW-0275">Fatty acid biosynthesis</keyword>
<dbReference type="SFLD" id="SFLDS00019">
    <property type="entry name" value="Glutathione_Transferase_(cytos"/>
    <property type="match status" value="1"/>
</dbReference>
<dbReference type="GO" id="GO:0012505">
    <property type="term" value="C:endomembrane system"/>
    <property type="evidence" value="ECO:0007669"/>
    <property type="project" value="UniProtKB-SubCell"/>
</dbReference>
<keyword evidence="14" id="KW-0413">Isomerase</keyword>
<evidence type="ECO:0000256" key="1">
    <source>
        <dbReference type="ARBA" id="ARBA00004702"/>
    </source>
</evidence>
<keyword evidence="6" id="KW-0444">Lipid biosynthesis</keyword>
<dbReference type="GO" id="GO:0050220">
    <property type="term" value="F:prostaglandin-E synthase activity"/>
    <property type="evidence" value="ECO:0007669"/>
    <property type="project" value="UniProtKB-EC"/>
</dbReference>
<evidence type="ECO:0000256" key="3">
    <source>
        <dbReference type="ARBA" id="ARBA00012203"/>
    </source>
</evidence>
<keyword evidence="5" id="KW-0644">Prostaglandin metabolism</keyword>
<dbReference type="STRING" id="280699.M1V5N5"/>
<evidence type="ECO:0000256" key="12">
    <source>
        <dbReference type="ARBA" id="ARBA00023136"/>
    </source>
</evidence>
<keyword evidence="11" id="KW-0443">Lipid metabolism</keyword>
<evidence type="ECO:0000256" key="10">
    <source>
        <dbReference type="ARBA" id="ARBA00022989"/>
    </source>
</evidence>
<dbReference type="SUPFAM" id="SSF47616">
    <property type="entry name" value="GST C-terminal domain-like"/>
    <property type="match status" value="1"/>
</dbReference>
<dbReference type="Proteomes" id="UP000007014">
    <property type="component" value="Chromosome 13"/>
</dbReference>
<evidence type="ECO:0000256" key="8">
    <source>
        <dbReference type="ARBA" id="ARBA00022692"/>
    </source>
</evidence>
<comment type="pathway">
    <text evidence="1">Lipid metabolism; prostaglandin biosynthesis.</text>
</comment>
<proteinExistence type="inferred from homology"/>
<evidence type="ECO:0000259" key="19">
    <source>
        <dbReference type="PROSITE" id="PS50404"/>
    </source>
</evidence>
<evidence type="ECO:0000256" key="16">
    <source>
        <dbReference type="ARBA" id="ARBA00023931"/>
    </source>
</evidence>